<dbReference type="GO" id="GO:0003677">
    <property type="term" value="F:DNA binding"/>
    <property type="evidence" value="ECO:0007669"/>
    <property type="project" value="InterPro"/>
</dbReference>
<protein>
    <submittedName>
        <fullName evidence="2">AAA family ATPase</fullName>
    </submittedName>
</protein>
<dbReference type="Pfam" id="PF13191">
    <property type="entry name" value="AAA_16"/>
    <property type="match status" value="1"/>
</dbReference>
<dbReference type="Pfam" id="PF00196">
    <property type="entry name" value="GerE"/>
    <property type="match status" value="1"/>
</dbReference>
<name>A0AB39BKG1_9MICO</name>
<dbReference type="SMART" id="SM00421">
    <property type="entry name" value="HTH_LUXR"/>
    <property type="match status" value="1"/>
</dbReference>
<accession>A0AB39BKG1</accession>
<dbReference type="SUPFAM" id="SSF52540">
    <property type="entry name" value="P-loop containing nucleoside triphosphate hydrolases"/>
    <property type="match status" value="1"/>
</dbReference>
<dbReference type="InterPro" id="IPR041664">
    <property type="entry name" value="AAA_16"/>
</dbReference>
<gene>
    <name evidence="2" type="ORF">ABFY20_05690</name>
</gene>
<evidence type="ECO:0000313" key="2">
    <source>
        <dbReference type="EMBL" id="XDI06590.1"/>
    </source>
</evidence>
<dbReference type="AlphaFoldDB" id="A0AB39BKG1"/>
<dbReference type="GO" id="GO:0006355">
    <property type="term" value="P:regulation of DNA-templated transcription"/>
    <property type="evidence" value="ECO:0007669"/>
    <property type="project" value="InterPro"/>
</dbReference>
<feature type="domain" description="HTH luxR-type" evidence="1">
    <location>
        <begin position="848"/>
        <end position="905"/>
    </location>
</feature>
<dbReference type="InterPro" id="IPR036388">
    <property type="entry name" value="WH-like_DNA-bd_sf"/>
</dbReference>
<dbReference type="InterPro" id="IPR027417">
    <property type="entry name" value="P-loop_NTPase"/>
</dbReference>
<reference evidence="2" key="1">
    <citation type="submission" date="2024-05" db="EMBL/GenBank/DDBJ databases">
        <title>Herbiconiux sp. A18JL235.</title>
        <authorList>
            <person name="Zhang G."/>
        </authorList>
    </citation>
    <scope>NUCLEOTIDE SEQUENCE</scope>
    <source>
        <strain evidence="2">A18JL235</strain>
    </source>
</reference>
<dbReference type="EMBL" id="CP162511">
    <property type="protein sequence ID" value="XDI06590.1"/>
    <property type="molecule type" value="Genomic_DNA"/>
</dbReference>
<proteinExistence type="predicted"/>
<dbReference type="CDD" id="cd06170">
    <property type="entry name" value="LuxR_C_like"/>
    <property type="match status" value="1"/>
</dbReference>
<evidence type="ECO:0000259" key="1">
    <source>
        <dbReference type="SMART" id="SM00421"/>
    </source>
</evidence>
<organism evidence="2">
    <name type="scientific">Herbiconiux sp. A18JL235</name>
    <dbReference type="NCBI Taxonomy" id="3152363"/>
    <lineage>
        <taxon>Bacteria</taxon>
        <taxon>Bacillati</taxon>
        <taxon>Actinomycetota</taxon>
        <taxon>Actinomycetes</taxon>
        <taxon>Micrococcales</taxon>
        <taxon>Microbacteriaceae</taxon>
        <taxon>Herbiconiux</taxon>
    </lineage>
</organism>
<dbReference type="InterPro" id="IPR016032">
    <property type="entry name" value="Sig_transdc_resp-reg_C-effctor"/>
</dbReference>
<dbReference type="RefSeq" id="WP_368498969.1">
    <property type="nucleotide sequence ID" value="NZ_CP162511.1"/>
</dbReference>
<dbReference type="Gene3D" id="1.10.10.10">
    <property type="entry name" value="Winged helix-like DNA-binding domain superfamily/Winged helix DNA-binding domain"/>
    <property type="match status" value="1"/>
</dbReference>
<dbReference type="InterPro" id="IPR000792">
    <property type="entry name" value="Tscrpt_reg_LuxR_C"/>
</dbReference>
<sequence>MASTKNAVLTAGTTRLHGRDRALTQVSTALAPAKAPTVAAVTGAPGVGRTAVVDAAAAAVTDGRRVVVVRGRAELTAVPLGALAPAIAEFTPTPTDAVASIGETDAVGRSSSELMIALHRAAAAHGLIVVADDAHLLDSSTLCVLEQLADSGVTLLLSYPSSTGMPAAAGRLAARARHVVELAPLSVPEAHSVVNDILGPSAGPTAAEEMHRLAAGSTRTLVALAEAAIGADDLRDPGAPWRTSWPHLSGEVVASLPADPLAVDDLVGDLLTLLAVAGELPVEQAGTSGASERAAALAEQQGFVTTRSADGRIWVSLAHPLFAPVVLSTVSEFWRTGFCAAGADMLDGYPDHRVRRTLLQLSARQPVDARRLLDLAHGELAAQRYTTAITLGEHAVTGAGGDPLLRASGEYVQAQAHSQIGQLESAGERFAAAWAALDTGGAAGEELDGFTARLALAEGNHLAFRTLRPDLALQRADEALRRLQAGEPRELVEAEAARWRLMAGIPGTPGLPGAASGAGRGVGEAVPPPLHPLGEVATPADLNLLLLTAMLQTMGGDLRLADRAIDRGLEACDRFAVDLPNARDQLQLSRVLVLSFTGRFPEARQAALAHLAHAEEGNPSARGLWKFVLAMIELHTGSPARAWEHISSGRRDLVWRDIAGLLPVADALSAAIAARTGRFAIARSWLDQVGSAGFRDAKVELYAALARAWVASASGRPGFAARSVVPALAAAEAGGYRYLAALVAYEAVRIDPVVGATVTLPYLSAVRDALPLCEAHARAVLSRNDVLPVAEALAERGLLGPAIDAARWVAEGTGDAARASHAIRLADGWTVSAGVAIAQHRRLLHPRVMPLTDREWQLASGAAALRTSAELAEQYGISVRTVDNHLSRIYKKLGISGRRELAGELRALQVESPYETSPVGR</sequence>
<dbReference type="SUPFAM" id="SSF46894">
    <property type="entry name" value="C-terminal effector domain of the bipartite response regulators"/>
    <property type="match status" value="1"/>
</dbReference>